<name>A0AAV7QJT8_PLEWA</name>
<dbReference type="AlphaFoldDB" id="A0AAV7QJT8"/>
<evidence type="ECO:0008006" key="4">
    <source>
        <dbReference type="Google" id="ProtNLM"/>
    </source>
</evidence>
<proteinExistence type="predicted"/>
<evidence type="ECO:0000313" key="2">
    <source>
        <dbReference type="EMBL" id="KAJ1138628.1"/>
    </source>
</evidence>
<organism evidence="2 3">
    <name type="scientific">Pleurodeles waltl</name>
    <name type="common">Iberian ribbed newt</name>
    <dbReference type="NCBI Taxonomy" id="8319"/>
    <lineage>
        <taxon>Eukaryota</taxon>
        <taxon>Metazoa</taxon>
        <taxon>Chordata</taxon>
        <taxon>Craniata</taxon>
        <taxon>Vertebrata</taxon>
        <taxon>Euteleostomi</taxon>
        <taxon>Amphibia</taxon>
        <taxon>Batrachia</taxon>
        <taxon>Caudata</taxon>
        <taxon>Salamandroidea</taxon>
        <taxon>Salamandridae</taxon>
        <taxon>Pleurodelinae</taxon>
        <taxon>Pleurodeles</taxon>
    </lineage>
</organism>
<gene>
    <name evidence="2" type="ORF">NDU88_005009</name>
</gene>
<feature type="chain" id="PRO_5043384022" description="Secreted protein" evidence="1">
    <location>
        <begin position="24"/>
        <end position="99"/>
    </location>
</feature>
<evidence type="ECO:0000256" key="1">
    <source>
        <dbReference type="SAM" id="SignalP"/>
    </source>
</evidence>
<evidence type="ECO:0000313" key="3">
    <source>
        <dbReference type="Proteomes" id="UP001066276"/>
    </source>
</evidence>
<keyword evidence="1" id="KW-0732">Signal</keyword>
<protein>
    <recommendedName>
        <fullName evidence="4">Secreted protein</fullName>
    </recommendedName>
</protein>
<dbReference type="Proteomes" id="UP001066276">
    <property type="component" value="Chromosome 6"/>
</dbReference>
<dbReference type="EMBL" id="JANPWB010000010">
    <property type="protein sequence ID" value="KAJ1138628.1"/>
    <property type="molecule type" value="Genomic_DNA"/>
</dbReference>
<keyword evidence="3" id="KW-1185">Reference proteome</keyword>
<reference evidence="2" key="1">
    <citation type="journal article" date="2022" name="bioRxiv">
        <title>Sequencing and chromosome-scale assembly of the giantPleurodeles waltlgenome.</title>
        <authorList>
            <person name="Brown T."/>
            <person name="Elewa A."/>
            <person name="Iarovenko S."/>
            <person name="Subramanian E."/>
            <person name="Araus A.J."/>
            <person name="Petzold A."/>
            <person name="Susuki M."/>
            <person name="Suzuki K.-i.T."/>
            <person name="Hayashi T."/>
            <person name="Toyoda A."/>
            <person name="Oliveira C."/>
            <person name="Osipova E."/>
            <person name="Leigh N.D."/>
            <person name="Simon A."/>
            <person name="Yun M.H."/>
        </authorList>
    </citation>
    <scope>NUCLEOTIDE SEQUENCE</scope>
    <source>
        <strain evidence="2">20211129_DDA</strain>
        <tissue evidence="2">Liver</tissue>
    </source>
</reference>
<comment type="caution">
    <text evidence="2">The sequence shown here is derived from an EMBL/GenBank/DDBJ whole genome shotgun (WGS) entry which is preliminary data.</text>
</comment>
<sequence length="99" mass="11257">MFGLQFRNIRTFCLCLISSRVSADGAACRTPHQSESIAVFQFSPRLRMLFQERLAGEASREGTMPGFRCAYGQLNRRVIRKGGRETVYVRCPPAYVRHA</sequence>
<accession>A0AAV7QJT8</accession>
<feature type="signal peptide" evidence="1">
    <location>
        <begin position="1"/>
        <end position="23"/>
    </location>
</feature>